<name>K1TLX0_9ZZZZ</name>
<feature type="non-terminal residue" evidence="2">
    <location>
        <position position="115"/>
    </location>
</feature>
<evidence type="ECO:0000313" key="2">
    <source>
        <dbReference type="EMBL" id="EKC70628.1"/>
    </source>
</evidence>
<dbReference type="EC" id="5.1.3.14" evidence="2"/>
<dbReference type="GO" id="GO:0008761">
    <property type="term" value="F:UDP-N-acetylglucosamine 2-epimerase activity"/>
    <property type="evidence" value="ECO:0007669"/>
    <property type="project" value="UniProtKB-EC"/>
</dbReference>
<protein>
    <submittedName>
        <fullName evidence="2">UDP-N-acetylglucosamine 2-epimerase</fullName>
        <ecNumber evidence="2">5.1.3.14</ecNumber>
    </submittedName>
</protein>
<reference evidence="2" key="1">
    <citation type="journal article" date="2013" name="Environ. Microbiol.">
        <title>Microbiota from the distal guts of lean and obese adolescents exhibit partial functional redundancy besides clear differences in community structure.</title>
        <authorList>
            <person name="Ferrer M."/>
            <person name="Ruiz A."/>
            <person name="Lanza F."/>
            <person name="Haange S.B."/>
            <person name="Oberbach A."/>
            <person name="Till H."/>
            <person name="Bargiela R."/>
            <person name="Campoy C."/>
            <person name="Segura M.T."/>
            <person name="Richter M."/>
            <person name="von Bergen M."/>
            <person name="Seifert J."/>
            <person name="Suarez A."/>
        </authorList>
    </citation>
    <scope>NUCLEOTIDE SEQUENCE</scope>
</reference>
<organism evidence="2">
    <name type="scientific">human gut metagenome</name>
    <dbReference type="NCBI Taxonomy" id="408170"/>
    <lineage>
        <taxon>unclassified sequences</taxon>
        <taxon>metagenomes</taxon>
        <taxon>organismal metagenomes</taxon>
    </lineage>
</organism>
<dbReference type="EMBL" id="AJWY01005072">
    <property type="protein sequence ID" value="EKC70628.1"/>
    <property type="molecule type" value="Genomic_DNA"/>
</dbReference>
<keyword evidence="2" id="KW-0413">Isomerase</keyword>
<dbReference type="InterPro" id="IPR029767">
    <property type="entry name" value="WecB-like"/>
</dbReference>
<comment type="caution">
    <text evidence="2">The sequence shown here is derived from an EMBL/GenBank/DDBJ whole genome shotgun (WGS) entry which is preliminary data.</text>
</comment>
<accession>K1TLX0</accession>
<evidence type="ECO:0000259" key="1">
    <source>
        <dbReference type="Pfam" id="PF02350"/>
    </source>
</evidence>
<dbReference type="PANTHER" id="PTHR43174">
    <property type="entry name" value="UDP-N-ACETYLGLUCOSAMINE 2-EPIMERASE"/>
    <property type="match status" value="1"/>
</dbReference>
<dbReference type="PANTHER" id="PTHR43174:SF1">
    <property type="entry name" value="UDP-N-ACETYLGLUCOSAMINE 2-EPIMERASE"/>
    <property type="match status" value="1"/>
</dbReference>
<sequence>MKTDYSDIKFKNNGKLKLLIIVGTRPEIIRLAAVIDKCREYFDCILAHTGQNYDYNLNGVFFKDLELSDPEVYMDAVGADLGETVGNIISCSYKLMRDIQPDALLILGDTNSCLS</sequence>
<dbReference type="Pfam" id="PF02350">
    <property type="entry name" value="Epimerase_2"/>
    <property type="match status" value="1"/>
</dbReference>
<gene>
    <name evidence="2" type="ORF">LEA_07682</name>
</gene>
<dbReference type="InterPro" id="IPR003331">
    <property type="entry name" value="UDP_GlcNAc_Epimerase_2_dom"/>
</dbReference>
<proteinExistence type="predicted"/>
<dbReference type="AlphaFoldDB" id="K1TLX0"/>
<feature type="domain" description="UDP-N-acetylglucosamine 2-epimerase" evidence="1">
    <location>
        <begin position="39"/>
        <end position="114"/>
    </location>
</feature>
<dbReference type="SUPFAM" id="SSF53756">
    <property type="entry name" value="UDP-Glycosyltransferase/glycogen phosphorylase"/>
    <property type="match status" value="1"/>
</dbReference>
<dbReference type="Gene3D" id="3.40.50.2000">
    <property type="entry name" value="Glycogen Phosphorylase B"/>
    <property type="match status" value="1"/>
</dbReference>